<dbReference type="Proteomes" id="UP000728185">
    <property type="component" value="Unassembled WGS sequence"/>
</dbReference>
<dbReference type="GO" id="GO:0016616">
    <property type="term" value="F:oxidoreductase activity, acting on the CH-OH group of donors, NAD or NADP as acceptor"/>
    <property type="evidence" value="ECO:0007669"/>
    <property type="project" value="UniProtKB-ARBA"/>
</dbReference>
<feature type="domain" description="NADP-dependent oxidoreductase" evidence="4">
    <location>
        <begin position="58"/>
        <end position="194"/>
    </location>
</feature>
<proteinExistence type="inferred from homology"/>
<dbReference type="PRINTS" id="PR00069">
    <property type="entry name" value="ALDKETRDTASE"/>
</dbReference>
<dbReference type="Gene3D" id="3.20.20.100">
    <property type="entry name" value="NADP-dependent oxidoreductase domain"/>
    <property type="match status" value="1"/>
</dbReference>
<dbReference type="AlphaFoldDB" id="A0A8E0RJL3"/>
<dbReference type="InterPro" id="IPR036812">
    <property type="entry name" value="NAD(P)_OxRdtase_dom_sf"/>
</dbReference>
<accession>A0A8E0RJL3</accession>
<dbReference type="Pfam" id="PF00248">
    <property type="entry name" value="Aldo_ket_red"/>
    <property type="match status" value="1"/>
</dbReference>
<dbReference type="InterPro" id="IPR020471">
    <property type="entry name" value="AKR"/>
</dbReference>
<dbReference type="PANTHER" id="PTHR43827">
    <property type="entry name" value="2,5-DIKETO-D-GLUCONIC ACID REDUCTASE"/>
    <property type="match status" value="1"/>
</dbReference>
<evidence type="ECO:0000313" key="5">
    <source>
        <dbReference type="EMBL" id="KAA0183418.1"/>
    </source>
</evidence>
<dbReference type="SUPFAM" id="SSF51430">
    <property type="entry name" value="NAD(P)-linked oxidoreductase"/>
    <property type="match status" value="1"/>
</dbReference>
<evidence type="ECO:0000259" key="4">
    <source>
        <dbReference type="Pfam" id="PF00248"/>
    </source>
</evidence>
<evidence type="ECO:0000313" key="6">
    <source>
        <dbReference type="Proteomes" id="UP000728185"/>
    </source>
</evidence>
<organism evidence="5 6">
    <name type="scientific">Fasciolopsis buskii</name>
    <dbReference type="NCBI Taxonomy" id="27845"/>
    <lineage>
        <taxon>Eukaryota</taxon>
        <taxon>Metazoa</taxon>
        <taxon>Spiralia</taxon>
        <taxon>Lophotrochozoa</taxon>
        <taxon>Platyhelminthes</taxon>
        <taxon>Trematoda</taxon>
        <taxon>Digenea</taxon>
        <taxon>Plagiorchiida</taxon>
        <taxon>Echinostomata</taxon>
        <taxon>Echinostomatoidea</taxon>
        <taxon>Fasciolidae</taxon>
        <taxon>Fasciolopsis</taxon>
    </lineage>
</organism>
<dbReference type="InterPro" id="IPR023210">
    <property type="entry name" value="NADP_OxRdtase_dom"/>
</dbReference>
<gene>
    <name evidence="5" type="ORF">FBUS_08522</name>
</gene>
<evidence type="ECO:0000256" key="1">
    <source>
        <dbReference type="ARBA" id="ARBA00007905"/>
    </source>
</evidence>
<dbReference type="OrthoDB" id="416253at2759"/>
<protein>
    <submittedName>
        <fullName evidence="5">Aldose reductase B</fullName>
    </submittedName>
</protein>
<dbReference type="EMBL" id="LUCM01011813">
    <property type="protein sequence ID" value="KAA0183418.1"/>
    <property type="molecule type" value="Genomic_DNA"/>
</dbReference>
<evidence type="ECO:0000256" key="2">
    <source>
        <dbReference type="ARBA" id="ARBA00022857"/>
    </source>
</evidence>
<comment type="caution">
    <text evidence="5">The sequence shown here is derived from an EMBL/GenBank/DDBJ whole genome shotgun (WGS) entry which is preliminary data.</text>
</comment>
<evidence type="ECO:0000256" key="3">
    <source>
        <dbReference type="ARBA" id="ARBA00023002"/>
    </source>
</evidence>
<keyword evidence="6" id="KW-1185">Reference proteome</keyword>
<reference evidence="5" key="1">
    <citation type="submission" date="2019-05" db="EMBL/GenBank/DDBJ databases">
        <title>Annotation for the trematode Fasciolopsis buski.</title>
        <authorList>
            <person name="Choi Y.-J."/>
        </authorList>
    </citation>
    <scope>NUCLEOTIDE SEQUENCE</scope>
    <source>
        <strain evidence="5">HT</strain>
        <tissue evidence="5">Whole worm</tissue>
    </source>
</reference>
<dbReference type="PANTHER" id="PTHR43827:SF3">
    <property type="entry name" value="NADP-DEPENDENT OXIDOREDUCTASE DOMAIN-CONTAINING PROTEIN"/>
    <property type="match status" value="1"/>
</dbReference>
<keyword evidence="2" id="KW-0521">NADP</keyword>
<keyword evidence="3" id="KW-0560">Oxidoreductase</keyword>
<comment type="similarity">
    <text evidence="1">Belongs to the aldo/keto reductase family.</text>
</comment>
<sequence length="208" mass="23548">MGGKRLSDPHGHVKDVRRQSWQALESLVINGSSTVQELSNNAVENETTIIGSGTYRVLRSIGVCNFLPRHVEEMSKYCTIPPAVIQYECHPFIGADEMDHPMRRLCTRIFPMKPIHFQSHSALNGGSPDLLTNHVLDRVAAEVKRTIPQVLIRWSLQKGHSVVVKSTRPRHILENSRVFDWRLSPELMDRIDSLACNSRSCWDPSDVS</sequence>
<name>A0A8E0RJL3_9TREM</name>